<dbReference type="InterPro" id="IPR042532">
    <property type="entry name" value="EXOC3/Sec6_C"/>
</dbReference>
<dbReference type="GO" id="GO:0000145">
    <property type="term" value="C:exocyst"/>
    <property type="evidence" value="ECO:0007669"/>
    <property type="project" value="InterPro"/>
</dbReference>
<accession>A0A8T2LWI9</accession>
<name>A0A8T2LWI9_ASTMX</name>
<dbReference type="PANTHER" id="PTHR21292:SF12">
    <property type="entry name" value="EXOCYST COMPLEX COMPONENT 3-LIKE PROTEIN"/>
    <property type="match status" value="1"/>
</dbReference>
<protein>
    <recommendedName>
        <fullName evidence="4">Exocyst complex component Sec6</fullName>
    </recommendedName>
</protein>
<evidence type="ECO:0000313" key="2">
    <source>
        <dbReference type="EMBL" id="KAG9275274.1"/>
    </source>
</evidence>
<gene>
    <name evidence="2" type="ORF">AMEX_G9767</name>
</gene>
<dbReference type="Proteomes" id="UP000752171">
    <property type="component" value="Unassembled WGS sequence"/>
</dbReference>
<evidence type="ECO:0000313" key="3">
    <source>
        <dbReference type="Proteomes" id="UP000752171"/>
    </source>
</evidence>
<comment type="caution">
    <text evidence="2">The sequence shown here is derived from an EMBL/GenBank/DDBJ whole genome shotgun (WGS) entry which is preliminary data.</text>
</comment>
<dbReference type="GO" id="GO:0051601">
    <property type="term" value="P:exocyst localization"/>
    <property type="evidence" value="ECO:0007669"/>
    <property type="project" value="TreeGrafter"/>
</dbReference>
<dbReference type="PANTHER" id="PTHR21292">
    <property type="entry name" value="EXOCYST COMPLEX COMPONENT SEC6-RELATED"/>
    <property type="match status" value="1"/>
</dbReference>
<evidence type="ECO:0000256" key="1">
    <source>
        <dbReference type="ARBA" id="ARBA00009447"/>
    </source>
</evidence>
<dbReference type="EMBL" id="JAICCE010000007">
    <property type="protein sequence ID" value="KAG9275274.1"/>
    <property type="molecule type" value="Genomic_DNA"/>
</dbReference>
<dbReference type="Pfam" id="PF06046">
    <property type="entry name" value="Sec6"/>
    <property type="match status" value="1"/>
</dbReference>
<evidence type="ECO:0008006" key="4">
    <source>
        <dbReference type="Google" id="ProtNLM"/>
    </source>
</evidence>
<dbReference type="GO" id="GO:0006887">
    <property type="term" value="P:exocytosis"/>
    <property type="evidence" value="ECO:0007669"/>
    <property type="project" value="InterPro"/>
</dbReference>
<sequence length="569" mass="65350">MSKFLKTLTSSVKRKSWTKEEDSRTLLGNSAEEHDQVNGGCTNQTCLNSAVQCGANPEEHAKSVMSILRVVLLEERRSQELKEAAEQVKQWATLNSVTLEGRNRGYPQRWLREYLIIVKLSVEKHFPALPPDWAENSYNETVEYLKNAKRSVCMKLTGLADVLEDAGLLSYLVDSYNHRLFAVLEILMDRSSSMKEALFLLQWVTQTYVSHGSNIKDDVLRVSDPLLLTGWIEKSKQKILTLYQDNISTALQGVLLYNEAKCDYSKEEELIKIHLDVLQCLNGAVEETKTISPILMTAVQQICCDELHVFVQRYVNTEKKQLEVQKPSETYLLHLFRLTNTCRHLRFYALTIMEADNNRDSATVQMLKNMEAQVSVCLQKWISGIAEEHLKKYFEEQDAHLNRLLENIRKIFTSLVQIGNHGEETKTDIVNVAYQSVTRAYLRCLVKRKCKKLEKRWGVVDKQMMRDAELFHGVFLKQGTSCNGQKTFLLKMSEIVGTTDVESLKLDCAALCKNFPKESKEHLPALLKWKRRLSNSQRNKILAASKEAFQNGDDFTTCSQWWSYCLCCT</sequence>
<organism evidence="2 3">
    <name type="scientific">Astyanax mexicanus</name>
    <name type="common">Blind cave fish</name>
    <name type="synonym">Astyanax fasciatus mexicanus</name>
    <dbReference type="NCBI Taxonomy" id="7994"/>
    <lineage>
        <taxon>Eukaryota</taxon>
        <taxon>Metazoa</taxon>
        <taxon>Chordata</taxon>
        <taxon>Craniata</taxon>
        <taxon>Vertebrata</taxon>
        <taxon>Euteleostomi</taxon>
        <taxon>Actinopterygii</taxon>
        <taxon>Neopterygii</taxon>
        <taxon>Teleostei</taxon>
        <taxon>Ostariophysi</taxon>
        <taxon>Characiformes</taxon>
        <taxon>Characoidei</taxon>
        <taxon>Acestrorhamphidae</taxon>
        <taxon>Acestrorhamphinae</taxon>
        <taxon>Astyanax</taxon>
    </lineage>
</organism>
<reference evidence="2 3" key="1">
    <citation type="submission" date="2021-07" db="EMBL/GenBank/DDBJ databases">
        <authorList>
            <person name="Imarazene B."/>
            <person name="Zahm M."/>
            <person name="Klopp C."/>
            <person name="Cabau C."/>
            <person name="Beille S."/>
            <person name="Jouanno E."/>
            <person name="Castinel A."/>
            <person name="Lluch J."/>
            <person name="Gil L."/>
            <person name="Kuchtly C."/>
            <person name="Lopez Roques C."/>
            <person name="Donnadieu C."/>
            <person name="Parrinello H."/>
            <person name="Journot L."/>
            <person name="Du K."/>
            <person name="Schartl M."/>
            <person name="Retaux S."/>
            <person name="Guiguen Y."/>
        </authorList>
    </citation>
    <scope>NUCLEOTIDE SEQUENCE [LARGE SCALE GENOMIC DNA]</scope>
    <source>
        <strain evidence="2">Pach_M1</strain>
        <tissue evidence="2">Testis</tissue>
    </source>
</reference>
<comment type="similarity">
    <text evidence="1">Belongs to the SEC6 family.</text>
</comment>
<dbReference type="InterPro" id="IPR010326">
    <property type="entry name" value="EXOC3/Sec6"/>
</dbReference>
<dbReference type="Gene3D" id="1.10.357.70">
    <property type="entry name" value="Exocyst complex component Sec6, C-terminal domain"/>
    <property type="match status" value="1"/>
</dbReference>
<dbReference type="GO" id="GO:0000149">
    <property type="term" value="F:SNARE binding"/>
    <property type="evidence" value="ECO:0007669"/>
    <property type="project" value="TreeGrafter"/>
</dbReference>
<dbReference type="AlphaFoldDB" id="A0A8T2LWI9"/>
<proteinExistence type="inferred from homology"/>